<keyword evidence="1" id="KW-0067">ATP-binding</keyword>
<dbReference type="InterPro" id="IPR027417">
    <property type="entry name" value="P-loop_NTPase"/>
</dbReference>
<dbReference type="SUPFAM" id="SSF52540">
    <property type="entry name" value="P-loop containing nucleoside triphosphate hydrolases"/>
    <property type="match status" value="1"/>
</dbReference>
<keyword evidence="2" id="KW-1185">Reference proteome</keyword>
<accession>A0A7I8CZX6</accession>
<protein>
    <submittedName>
        <fullName evidence="1">ATP-binding protein</fullName>
    </submittedName>
</protein>
<dbReference type="EMBL" id="AP023321">
    <property type="protein sequence ID" value="BCI60070.1"/>
    <property type="molecule type" value="Genomic_DNA"/>
</dbReference>
<proteinExistence type="predicted"/>
<dbReference type="AlphaFoldDB" id="A0A7I8CZX6"/>
<dbReference type="Proteomes" id="UP000593890">
    <property type="component" value="Chromosome"/>
</dbReference>
<gene>
    <name evidence="1" type="ORF">C12CBH8_07090</name>
</gene>
<reference evidence="2" key="1">
    <citation type="submission" date="2020-07" db="EMBL/GenBank/DDBJ databases">
        <title>Complete genome sequencing of Clostridia bacterium strain 12CBH8.</title>
        <authorList>
            <person name="Sakamoto M."/>
            <person name="Murakami T."/>
            <person name="Mori H."/>
        </authorList>
    </citation>
    <scope>NUCLEOTIDE SEQUENCE [LARGE SCALE GENOMIC DNA]</scope>
    <source>
        <strain evidence="2">12CBH8</strain>
    </source>
</reference>
<name>A0A7I8CZX6_9FIRM</name>
<evidence type="ECO:0000313" key="2">
    <source>
        <dbReference type="Proteomes" id="UP000593890"/>
    </source>
</evidence>
<organism evidence="1 2">
    <name type="scientific">Solibaculum mannosilyticum</name>
    <dbReference type="NCBI Taxonomy" id="2780922"/>
    <lineage>
        <taxon>Bacteria</taxon>
        <taxon>Bacillati</taxon>
        <taxon>Bacillota</taxon>
        <taxon>Clostridia</taxon>
        <taxon>Eubacteriales</taxon>
        <taxon>Oscillospiraceae</taxon>
        <taxon>Solibaculum</taxon>
    </lineage>
</organism>
<evidence type="ECO:0000313" key="1">
    <source>
        <dbReference type="EMBL" id="BCI60070.1"/>
    </source>
</evidence>
<sequence length="363" mass="40514">MQDDALRTRFFLGSNSPVGFVGRFDRLYDPLDGWRAFLIKGGPGTGKSSLMKGIAKSVGDAGIPFELVHCSSDPNSLDGVIFPSLKCCLLDATAPHVVEPKFPGACETIVNLGDHWDHAFLHKHYKEIIATSQACSALHERATRFLAAAGSLQTDTYRFALECTDTAKISRYASRLARRELGPASDQMGKESIRLLSAITPLGPIFFEETIEKLCPRLFVIQDEHGACSRFLLAQLRSYALAAGHDIISCFCSMSPHDKLDHVLIPSLGLGFVTSNSWHEPHLTPYRRIHLQRFTDTERLRLKRQRISFNRRAVRELIGEASSRMLEAKAIHDELEAFYIQAMDFKAVQQRQADLAKRILSGS</sequence>
<keyword evidence="1" id="KW-0547">Nucleotide-binding</keyword>
<dbReference type="KEGG" id="sman:C12CBH8_07090"/>
<dbReference type="CDD" id="cd00009">
    <property type="entry name" value="AAA"/>
    <property type="match status" value="1"/>
</dbReference>
<dbReference type="GO" id="GO:0005524">
    <property type="term" value="F:ATP binding"/>
    <property type="evidence" value="ECO:0007669"/>
    <property type="project" value="UniProtKB-KW"/>
</dbReference>